<comment type="similarity">
    <text evidence="1">Belongs to the LysR transcriptional regulatory family.</text>
</comment>
<evidence type="ECO:0000256" key="3">
    <source>
        <dbReference type="ARBA" id="ARBA00023125"/>
    </source>
</evidence>
<protein>
    <submittedName>
        <fullName evidence="7">LysR family glycine cleavage system transcriptional activator</fullName>
    </submittedName>
</protein>
<dbReference type="InterPro" id="IPR000847">
    <property type="entry name" value="LysR_HTH_N"/>
</dbReference>
<evidence type="ECO:0000256" key="2">
    <source>
        <dbReference type="ARBA" id="ARBA00023015"/>
    </source>
</evidence>
<dbReference type="PRINTS" id="PR00039">
    <property type="entry name" value="HTHLYSR"/>
</dbReference>
<dbReference type="NCBIfam" id="NF008352">
    <property type="entry name" value="PRK11139.1"/>
    <property type="match status" value="1"/>
</dbReference>
<name>A0A4R6RKF2_9HYPH</name>
<dbReference type="Proteomes" id="UP000294547">
    <property type="component" value="Unassembled WGS sequence"/>
</dbReference>
<dbReference type="InterPro" id="IPR058163">
    <property type="entry name" value="LysR-type_TF_proteobact-type"/>
</dbReference>
<organism evidence="7 8">
    <name type="scientific">Oharaeibacter diazotrophicus</name>
    <dbReference type="NCBI Taxonomy" id="1920512"/>
    <lineage>
        <taxon>Bacteria</taxon>
        <taxon>Pseudomonadati</taxon>
        <taxon>Pseudomonadota</taxon>
        <taxon>Alphaproteobacteria</taxon>
        <taxon>Hyphomicrobiales</taxon>
        <taxon>Pleomorphomonadaceae</taxon>
        <taxon>Oharaeibacter</taxon>
    </lineage>
</organism>
<keyword evidence="4" id="KW-0804">Transcription</keyword>
<dbReference type="OrthoDB" id="9793571at2"/>
<feature type="domain" description="HTH lysR-type" evidence="6">
    <location>
        <begin position="7"/>
        <end position="64"/>
    </location>
</feature>
<dbReference type="SUPFAM" id="SSF46785">
    <property type="entry name" value="Winged helix' DNA-binding domain"/>
    <property type="match status" value="1"/>
</dbReference>
<dbReference type="PANTHER" id="PTHR30537:SF26">
    <property type="entry name" value="GLYCINE CLEAVAGE SYSTEM TRANSCRIPTIONAL ACTIVATOR"/>
    <property type="match status" value="1"/>
</dbReference>
<gene>
    <name evidence="7" type="ORF">EDD54_0829</name>
</gene>
<comment type="caution">
    <text evidence="7">The sequence shown here is derived from an EMBL/GenBank/DDBJ whole genome shotgun (WGS) entry which is preliminary data.</text>
</comment>
<dbReference type="InterPro" id="IPR005119">
    <property type="entry name" value="LysR_subst-bd"/>
</dbReference>
<dbReference type="SUPFAM" id="SSF53850">
    <property type="entry name" value="Periplasmic binding protein-like II"/>
    <property type="match status" value="1"/>
</dbReference>
<evidence type="ECO:0000256" key="4">
    <source>
        <dbReference type="ARBA" id="ARBA00023163"/>
    </source>
</evidence>
<dbReference type="FunFam" id="3.40.190.10:FF:000017">
    <property type="entry name" value="Glycine cleavage system transcriptional activator"/>
    <property type="match status" value="1"/>
</dbReference>
<evidence type="ECO:0000256" key="1">
    <source>
        <dbReference type="ARBA" id="ARBA00009437"/>
    </source>
</evidence>
<keyword evidence="5" id="KW-0472">Membrane</keyword>
<dbReference type="EMBL" id="SNXY01000006">
    <property type="protein sequence ID" value="TDP86944.1"/>
    <property type="molecule type" value="Genomic_DNA"/>
</dbReference>
<feature type="transmembrane region" description="Helical" evidence="5">
    <location>
        <begin position="225"/>
        <end position="246"/>
    </location>
</feature>
<dbReference type="InterPro" id="IPR036390">
    <property type="entry name" value="WH_DNA-bd_sf"/>
</dbReference>
<dbReference type="GO" id="GO:0043565">
    <property type="term" value="F:sequence-specific DNA binding"/>
    <property type="evidence" value="ECO:0007669"/>
    <property type="project" value="TreeGrafter"/>
</dbReference>
<keyword evidence="8" id="KW-1185">Reference proteome</keyword>
<dbReference type="RefSeq" id="WP_126536317.1">
    <property type="nucleotide sequence ID" value="NZ_BSPM01000008.1"/>
</dbReference>
<sequence length="298" mass="32172">MARPLLPSITALTAFESAARHLSFSRAAAELHLTQGAVSRQIRQLEETLGLDLFERVNQRVFLTDAGATYLADVRGLIDGLAAATRRVMASAGGGGVLELAVLPTFATRWLMPRLPAFLAAHPGATVNFSVRLEPFSFADDRLDAAIHHGEATWPGAVCVHLCDEQVIPVASPSFRDDHSIGRADDLARVPLLHQATRPTAWRDWFEAAGVDAGAVFRGSRFDQFAMIAGAAVAGLGAALVPRFLIEEELRTGRLAVLFDRPLSSGTAYWYVFPEEKSGSALVRVFGEWLARESAPVA</sequence>
<evidence type="ECO:0000256" key="5">
    <source>
        <dbReference type="SAM" id="Phobius"/>
    </source>
</evidence>
<proteinExistence type="inferred from homology"/>
<dbReference type="Gene3D" id="1.10.10.10">
    <property type="entry name" value="Winged helix-like DNA-binding domain superfamily/Winged helix DNA-binding domain"/>
    <property type="match status" value="1"/>
</dbReference>
<dbReference type="Pfam" id="PF03466">
    <property type="entry name" value="LysR_substrate"/>
    <property type="match status" value="1"/>
</dbReference>
<evidence type="ECO:0000259" key="6">
    <source>
        <dbReference type="PROSITE" id="PS50931"/>
    </source>
</evidence>
<dbReference type="GO" id="GO:0006351">
    <property type="term" value="P:DNA-templated transcription"/>
    <property type="evidence" value="ECO:0007669"/>
    <property type="project" value="TreeGrafter"/>
</dbReference>
<accession>A0A4R6RKF2</accession>
<keyword evidence="3" id="KW-0238">DNA-binding</keyword>
<evidence type="ECO:0000313" key="7">
    <source>
        <dbReference type="EMBL" id="TDP86944.1"/>
    </source>
</evidence>
<dbReference type="AlphaFoldDB" id="A0A4R6RKF2"/>
<dbReference type="Gene3D" id="3.40.190.10">
    <property type="entry name" value="Periplasmic binding protein-like II"/>
    <property type="match status" value="2"/>
</dbReference>
<dbReference type="Pfam" id="PF00126">
    <property type="entry name" value="HTH_1"/>
    <property type="match status" value="1"/>
</dbReference>
<dbReference type="FunFam" id="1.10.10.10:FF:000038">
    <property type="entry name" value="Glycine cleavage system transcriptional activator"/>
    <property type="match status" value="1"/>
</dbReference>
<dbReference type="PROSITE" id="PS50931">
    <property type="entry name" value="HTH_LYSR"/>
    <property type="match status" value="1"/>
</dbReference>
<dbReference type="GO" id="GO:0003700">
    <property type="term" value="F:DNA-binding transcription factor activity"/>
    <property type="evidence" value="ECO:0007669"/>
    <property type="project" value="InterPro"/>
</dbReference>
<evidence type="ECO:0000313" key="8">
    <source>
        <dbReference type="Proteomes" id="UP000294547"/>
    </source>
</evidence>
<reference evidence="7 8" key="1">
    <citation type="submission" date="2019-03" db="EMBL/GenBank/DDBJ databases">
        <title>Genomic Encyclopedia of Type Strains, Phase IV (KMG-IV): sequencing the most valuable type-strain genomes for metagenomic binning, comparative biology and taxonomic classification.</title>
        <authorList>
            <person name="Goeker M."/>
        </authorList>
    </citation>
    <scope>NUCLEOTIDE SEQUENCE [LARGE SCALE GENOMIC DNA]</scope>
    <source>
        <strain evidence="7 8">DSM 102969</strain>
    </source>
</reference>
<keyword evidence="2" id="KW-0805">Transcription regulation</keyword>
<keyword evidence="5" id="KW-0812">Transmembrane</keyword>
<dbReference type="InterPro" id="IPR036388">
    <property type="entry name" value="WH-like_DNA-bd_sf"/>
</dbReference>
<keyword evidence="5" id="KW-1133">Transmembrane helix</keyword>
<dbReference type="PANTHER" id="PTHR30537">
    <property type="entry name" value="HTH-TYPE TRANSCRIPTIONAL REGULATOR"/>
    <property type="match status" value="1"/>
</dbReference>